<dbReference type="HAMAP" id="MF_01326_A">
    <property type="entry name" value="Ribosomal_uL24_A"/>
    <property type="match status" value="1"/>
</dbReference>
<accession>A0A031LM76</accession>
<keyword evidence="4" id="KW-0694">RNA-binding</keyword>
<dbReference type="NCBIfam" id="TIGR01080">
    <property type="entry name" value="rplX_A_E"/>
    <property type="match status" value="1"/>
</dbReference>
<evidence type="ECO:0000313" key="7">
    <source>
        <dbReference type="Proteomes" id="UP000024332"/>
    </source>
</evidence>
<dbReference type="InterPro" id="IPR014722">
    <property type="entry name" value="Rib_uL2_dom2"/>
</dbReference>
<name>A0A031LM76_9CREN</name>
<comment type="similarity">
    <text evidence="1 4">Belongs to the universal ribosomal protein uL24 family.</text>
</comment>
<keyword evidence="4" id="KW-0699">rRNA-binding</keyword>
<evidence type="ECO:0000259" key="5">
    <source>
        <dbReference type="SMART" id="SM00739"/>
    </source>
</evidence>
<dbReference type="InterPro" id="IPR041988">
    <property type="entry name" value="Ribosomal_uL24_KOW"/>
</dbReference>
<evidence type="ECO:0000256" key="2">
    <source>
        <dbReference type="ARBA" id="ARBA00022980"/>
    </source>
</evidence>
<dbReference type="GO" id="GO:0019843">
    <property type="term" value="F:rRNA binding"/>
    <property type="evidence" value="ECO:0007669"/>
    <property type="project" value="UniProtKB-UniRule"/>
</dbReference>
<protein>
    <recommendedName>
        <fullName evidence="4">Large ribosomal subunit protein uL24</fullName>
    </recommendedName>
</protein>
<dbReference type="Pfam" id="PF00467">
    <property type="entry name" value="KOW"/>
    <property type="match status" value="1"/>
</dbReference>
<keyword evidence="3 4" id="KW-0687">Ribonucleoprotein</keyword>
<dbReference type="Proteomes" id="UP000024332">
    <property type="component" value="Unassembled WGS sequence"/>
</dbReference>
<organism evidence="6 7">
    <name type="scientific">Candidatus Acidianus copahuensis</name>
    <dbReference type="NCBI Taxonomy" id="1160895"/>
    <lineage>
        <taxon>Archaea</taxon>
        <taxon>Thermoproteota</taxon>
        <taxon>Thermoprotei</taxon>
        <taxon>Sulfolobales</taxon>
        <taxon>Sulfolobaceae</taxon>
        <taxon>Acidianus</taxon>
    </lineage>
</organism>
<dbReference type="InterPro" id="IPR005824">
    <property type="entry name" value="KOW"/>
</dbReference>
<dbReference type="STRING" id="1160895.CM19_09030"/>
<keyword evidence="2 4" id="KW-0689">Ribosomal protein</keyword>
<comment type="subunit">
    <text evidence="4">Part of the 50S ribosomal subunit.</text>
</comment>
<dbReference type="RefSeq" id="WP_048100027.1">
    <property type="nucleotide sequence ID" value="NZ_JFZT01000047.1"/>
</dbReference>
<dbReference type="Pfam" id="PF16906">
    <property type="entry name" value="Ribosomal_L26"/>
    <property type="match status" value="1"/>
</dbReference>
<feature type="domain" description="KOW" evidence="5">
    <location>
        <begin position="43"/>
        <end position="70"/>
    </location>
</feature>
<dbReference type="GO" id="GO:0006412">
    <property type="term" value="P:translation"/>
    <property type="evidence" value="ECO:0007669"/>
    <property type="project" value="UniProtKB-UniRule"/>
</dbReference>
<evidence type="ECO:0000256" key="3">
    <source>
        <dbReference type="ARBA" id="ARBA00023274"/>
    </source>
</evidence>
<dbReference type="InterPro" id="IPR008991">
    <property type="entry name" value="Translation_prot_SH3-like_sf"/>
</dbReference>
<keyword evidence="7" id="KW-1185">Reference proteome</keyword>
<comment type="function">
    <text evidence="4">Located at the polypeptide exit tunnel on the outside of the subunit.</text>
</comment>
<dbReference type="GO" id="GO:0015934">
    <property type="term" value="C:large ribosomal subunit"/>
    <property type="evidence" value="ECO:0007669"/>
    <property type="project" value="UniProtKB-UniRule"/>
</dbReference>
<dbReference type="EMBL" id="JFZT01000047">
    <property type="protein sequence ID" value="EZQ03852.1"/>
    <property type="molecule type" value="Genomic_DNA"/>
</dbReference>
<dbReference type="SUPFAM" id="SSF50104">
    <property type="entry name" value="Translation proteins SH3-like domain"/>
    <property type="match status" value="1"/>
</dbReference>
<proteinExistence type="inferred from homology"/>
<sequence>MSSMKPSKQRKIVLNASKHKLHKLVVAPLTMELIKEYGIKRISVRKGDTVRVMRGNNAGYEGKVTSLNLKRGRIAIEGLTRKKADGTPVYIWVHASKVQITKLELSDERRKKTIERKAKEERK</sequence>
<dbReference type="PANTHER" id="PTHR11143">
    <property type="entry name" value="60S RIBOSOMAL PROTEIN L26 FAMILY MEMBER"/>
    <property type="match status" value="1"/>
</dbReference>
<dbReference type="InterPro" id="IPR005756">
    <property type="entry name" value="Ribosomal_uL24_euk/arc"/>
</dbReference>
<dbReference type="Gene3D" id="2.30.30.30">
    <property type="match status" value="1"/>
</dbReference>
<evidence type="ECO:0000313" key="6">
    <source>
        <dbReference type="EMBL" id="EZQ03852.1"/>
    </source>
</evidence>
<dbReference type="InterPro" id="IPR005825">
    <property type="entry name" value="Ribosomal_uL24_CS"/>
</dbReference>
<dbReference type="GO" id="GO:0003735">
    <property type="term" value="F:structural constituent of ribosome"/>
    <property type="evidence" value="ECO:0007669"/>
    <property type="project" value="UniProtKB-UniRule"/>
</dbReference>
<dbReference type="PROSITE" id="PS01108">
    <property type="entry name" value="RIBOSOMAL_L24"/>
    <property type="match status" value="1"/>
</dbReference>
<dbReference type="SMART" id="SM00739">
    <property type="entry name" value="KOW"/>
    <property type="match status" value="1"/>
</dbReference>
<dbReference type="OrthoDB" id="10899at2157"/>
<comment type="function">
    <text evidence="4">One of two assembly initiator proteins, it binds directly to the 5'-end of the 23S rRNA, where it nucleates assembly of the 50S subunit.</text>
</comment>
<evidence type="ECO:0000256" key="1">
    <source>
        <dbReference type="ARBA" id="ARBA00010618"/>
    </source>
</evidence>
<dbReference type="AlphaFoldDB" id="A0A031LM76"/>
<comment type="caution">
    <text evidence="6">The sequence shown here is derived from an EMBL/GenBank/DDBJ whole genome shotgun (WGS) entry which is preliminary data.</text>
</comment>
<evidence type="ECO:0000256" key="4">
    <source>
        <dbReference type="HAMAP-Rule" id="MF_01326"/>
    </source>
</evidence>
<reference evidence="6 7" key="1">
    <citation type="submission" date="2014-03" db="EMBL/GenBank/DDBJ databases">
        <title>Draft genome sequence of the novel thermoacidophilic archaea Acidianus copahuensis ALE1 strain, isolated from Copahue volcanic area in Neuquen Argentina.</title>
        <authorList>
            <person name="Urbieta M.S."/>
            <person name="Rascovan N."/>
            <person name="Castro C."/>
            <person name="Revale S."/>
            <person name="Giaveno M.A."/>
            <person name="Vazquez M.P."/>
            <person name="Donati E.R."/>
        </authorList>
    </citation>
    <scope>NUCLEOTIDE SEQUENCE [LARGE SCALE GENOMIC DNA]</scope>
    <source>
        <strain evidence="6 7">ALE1</strain>
    </source>
</reference>
<dbReference type="CDD" id="cd06089">
    <property type="entry name" value="KOW_RPL26"/>
    <property type="match status" value="1"/>
</dbReference>
<gene>
    <name evidence="4" type="primary">rpl24</name>
    <name evidence="6" type="ORF">CM19_09030</name>
</gene>